<evidence type="ECO:0000259" key="2">
    <source>
        <dbReference type="SMART" id="SM00867"/>
    </source>
</evidence>
<dbReference type="SMART" id="SM00867">
    <property type="entry name" value="YceI"/>
    <property type="match status" value="1"/>
</dbReference>
<protein>
    <recommendedName>
        <fullName evidence="2">Lipid/polyisoprenoid-binding YceI-like domain-containing protein</fullName>
    </recommendedName>
</protein>
<dbReference type="InterPro" id="IPR036761">
    <property type="entry name" value="TTHA0802/YceI-like_sf"/>
</dbReference>
<dbReference type="Gene3D" id="2.40.128.110">
    <property type="entry name" value="Lipid/polyisoprenoid-binding, YceI-like"/>
    <property type="match status" value="1"/>
</dbReference>
<feature type="domain" description="Lipid/polyisoprenoid-binding YceI-like" evidence="2">
    <location>
        <begin position="85"/>
        <end position="247"/>
    </location>
</feature>
<dbReference type="Proteomes" id="UP000054823">
    <property type="component" value="Unassembled WGS sequence"/>
</dbReference>
<sequence length="251" mass="27313">MRVLQISKVCSSGRELSERSRDCVAVVTLEVEPVATGRRNLWYCETGNGWDEFMGLMDLRQIRRGVWALLCLLGGAVAALAAPEHYVLDKENSVVGFTYYLSDTATEGTMPVASADLLLDLQDVRRSKIDVTLSPAQAKAGFIFATEALKGARVLDVSNHPTIRFVAREISGTIHGAQVTGDLTVRGVTRPVTLAAQLFRQRGTEAGDLNNLSILLTGQLDRRAFGAVGYPDLVGPNIDLRILARVTKDSR</sequence>
<dbReference type="PANTHER" id="PTHR34406">
    <property type="entry name" value="PROTEIN YCEI"/>
    <property type="match status" value="1"/>
</dbReference>
<dbReference type="PANTHER" id="PTHR34406:SF1">
    <property type="entry name" value="PROTEIN YCEI"/>
    <property type="match status" value="1"/>
</dbReference>
<evidence type="ECO:0000313" key="4">
    <source>
        <dbReference type="Proteomes" id="UP000054823"/>
    </source>
</evidence>
<proteinExistence type="predicted"/>
<keyword evidence="1" id="KW-0472">Membrane</keyword>
<keyword evidence="4" id="KW-1185">Reference proteome</keyword>
<name>A0A0N7LSP0_9RHOB</name>
<keyword evidence="1" id="KW-1133">Transmembrane helix</keyword>
<keyword evidence="1" id="KW-0812">Transmembrane</keyword>
<evidence type="ECO:0000313" key="3">
    <source>
        <dbReference type="EMBL" id="CUH54156.1"/>
    </source>
</evidence>
<reference evidence="3 4" key="1">
    <citation type="submission" date="2015-09" db="EMBL/GenBank/DDBJ databases">
        <authorList>
            <consortium name="Swine Surveillance"/>
        </authorList>
    </citation>
    <scope>NUCLEOTIDE SEQUENCE [LARGE SCALE GENOMIC DNA]</scope>
    <source>
        <strain evidence="3 4">CECT 7688</strain>
    </source>
</reference>
<organism evidence="3 4">
    <name type="scientific">Shimia marina</name>
    <dbReference type="NCBI Taxonomy" id="321267"/>
    <lineage>
        <taxon>Bacteria</taxon>
        <taxon>Pseudomonadati</taxon>
        <taxon>Pseudomonadota</taxon>
        <taxon>Alphaproteobacteria</taxon>
        <taxon>Rhodobacterales</taxon>
        <taxon>Roseobacteraceae</taxon>
    </lineage>
</organism>
<dbReference type="SUPFAM" id="SSF101874">
    <property type="entry name" value="YceI-like"/>
    <property type="match status" value="1"/>
</dbReference>
<dbReference type="Pfam" id="PF04264">
    <property type="entry name" value="YceI"/>
    <property type="match status" value="1"/>
</dbReference>
<dbReference type="EMBL" id="CYPW01000040">
    <property type="protein sequence ID" value="CUH54156.1"/>
    <property type="molecule type" value="Genomic_DNA"/>
</dbReference>
<feature type="transmembrane region" description="Helical" evidence="1">
    <location>
        <begin position="66"/>
        <end position="83"/>
    </location>
</feature>
<evidence type="ECO:0000256" key="1">
    <source>
        <dbReference type="SAM" id="Phobius"/>
    </source>
</evidence>
<dbReference type="InterPro" id="IPR007372">
    <property type="entry name" value="Lipid/polyisoprenoid-bd_YceI"/>
</dbReference>
<dbReference type="AlphaFoldDB" id="A0A0N7LSP0"/>
<gene>
    <name evidence="3" type="ORF">SHM7688_03626</name>
</gene>
<accession>A0A0N7LSP0</accession>
<dbReference type="STRING" id="321267.SHM7688_03626"/>